<dbReference type="EMBL" id="RDQH01000328">
    <property type="protein sequence ID" value="RXI07356.1"/>
    <property type="molecule type" value="Genomic_DNA"/>
</dbReference>
<evidence type="ECO:0000313" key="2">
    <source>
        <dbReference type="Proteomes" id="UP000290289"/>
    </source>
</evidence>
<evidence type="ECO:0000313" key="1">
    <source>
        <dbReference type="EMBL" id="RXI07356.1"/>
    </source>
</evidence>
<organism evidence="1 2">
    <name type="scientific">Malus domestica</name>
    <name type="common">Apple</name>
    <name type="synonym">Pyrus malus</name>
    <dbReference type="NCBI Taxonomy" id="3750"/>
    <lineage>
        <taxon>Eukaryota</taxon>
        <taxon>Viridiplantae</taxon>
        <taxon>Streptophyta</taxon>
        <taxon>Embryophyta</taxon>
        <taxon>Tracheophyta</taxon>
        <taxon>Spermatophyta</taxon>
        <taxon>Magnoliopsida</taxon>
        <taxon>eudicotyledons</taxon>
        <taxon>Gunneridae</taxon>
        <taxon>Pentapetalae</taxon>
        <taxon>rosids</taxon>
        <taxon>fabids</taxon>
        <taxon>Rosales</taxon>
        <taxon>Rosaceae</taxon>
        <taxon>Amygdaloideae</taxon>
        <taxon>Maleae</taxon>
        <taxon>Malus</taxon>
    </lineage>
</organism>
<protein>
    <submittedName>
        <fullName evidence="1">Uncharacterized protein</fullName>
    </submittedName>
</protein>
<dbReference type="Proteomes" id="UP000290289">
    <property type="component" value="Chromosome 2"/>
</dbReference>
<proteinExistence type="predicted"/>
<sequence length="506" mass="57136">MKLFVSQCDEIKDKAATFEEMIQRALTFIEHDSLENAKEVINEAMTYLGNDDDYLEQDKAERGIQKAIFVTEVLKVALTFIDKKQLEQAKEVVEGVVMYVALDDTVKDKVGSTKVILDGIMMLFQLDRVEKAKEAIQGTMTYLLGDEDVQEADKLLKSMGVEEQNKLVKDVEDKTATKLKRMKFLENNKVQARVNIVLLVDDFLNEALTYLGGEEIAKAKNVIEGMKLFVSQCDEIKDKAAAFEEMIQRALTFIEQDSLEKAKEVINEAMTYLGNDDDVKELRKAGAGHAKEVKYLEQDKAERGIQKAIFVAEVLKVALTFIEKKQVEQAKEVVEGVILDGIMTLFQLDRMEKAKEAIQGTRTYLLGDEDVQEADKLLKSMGVEEQNKLVKDVKDKTAVKLKRMKFLENGGDGVGKLELVDDFVQGALIFLEKSKTEKAKEMIDGAIMCFHQDDTGKDKEAKFEGFMKESLTYLEQENKAQAEDTLKRARDYLVTEDAANDKGSEL</sequence>
<name>A0A498KIW3_MALDO</name>
<dbReference type="AlphaFoldDB" id="A0A498KIW3"/>
<gene>
    <name evidence="1" type="ORF">DVH24_026492</name>
</gene>
<keyword evidence="2" id="KW-1185">Reference proteome</keyword>
<reference evidence="1 2" key="1">
    <citation type="submission" date="2018-10" db="EMBL/GenBank/DDBJ databases">
        <title>A high-quality apple genome assembly.</title>
        <authorList>
            <person name="Hu J."/>
        </authorList>
    </citation>
    <scope>NUCLEOTIDE SEQUENCE [LARGE SCALE GENOMIC DNA]</scope>
    <source>
        <strain evidence="2">cv. HFTH1</strain>
        <tissue evidence="1">Young leaf</tissue>
    </source>
</reference>
<comment type="caution">
    <text evidence="1">The sequence shown here is derived from an EMBL/GenBank/DDBJ whole genome shotgun (WGS) entry which is preliminary data.</text>
</comment>
<accession>A0A498KIW3</accession>